<evidence type="ECO:0000256" key="4">
    <source>
        <dbReference type="ARBA" id="ARBA00022741"/>
    </source>
</evidence>
<dbReference type="AlphaFoldDB" id="A0A9X2GHJ7"/>
<protein>
    <recommendedName>
        <fullName evidence="1">non-specific serine/threonine protein kinase</fullName>
        <ecNumber evidence="1">2.7.11.1</ecNumber>
    </recommendedName>
</protein>
<dbReference type="InterPro" id="IPR000719">
    <property type="entry name" value="Prot_kinase_dom"/>
</dbReference>
<keyword evidence="2 9" id="KW-0723">Serine/threonine-protein kinase</keyword>
<organism evidence="9 10">
    <name type="scientific">Nonomuraea thailandensis</name>
    <dbReference type="NCBI Taxonomy" id="1188745"/>
    <lineage>
        <taxon>Bacteria</taxon>
        <taxon>Bacillati</taxon>
        <taxon>Actinomycetota</taxon>
        <taxon>Actinomycetes</taxon>
        <taxon>Streptosporangiales</taxon>
        <taxon>Streptosporangiaceae</taxon>
        <taxon>Nonomuraea</taxon>
    </lineage>
</organism>
<dbReference type="GO" id="GO:0004674">
    <property type="term" value="F:protein serine/threonine kinase activity"/>
    <property type="evidence" value="ECO:0007669"/>
    <property type="project" value="UniProtKB-KW"/>
</dbReference>
<keyword evidence="5 9" id="KW-0418">Kinase</keyword>
<comment type="caution">
    <text evidence="9">The sequence shown here is derived from an EMBL/GenBank/DDBJ whole genome shotgun (WGS) entry which is preliminary data.</text>
</comment>
<feature type="region of interest" description="Disordered" evidence="7">
    <location>
        <begin position="1"/>
        <end position="20"/>
    </location>
</feature>
<dbReference type="Gene3D" id="1.10.510.10">
    <property type="entry name" value="Transferase(Phosphotransferase) domain 1"/>
    <property type="match status" value="1"/>
</dbReference>
<evidence type="ECO:0000313" key="9">
    <source>
        <dbReference type="EMBL" id="MCP2354843.1"/>
    </source>
</evidence>
<evidence type="ECO:0000259" key="8">
    <source>
        <dbReference type="PROSITE" id="PS50011"/>
    </source>
</evidence>
<dbReference type="PANTHER" id="PTHR43289">
    <property type="entry name" value="MITOGEN-ACTIVATED PROTEIN KINASE KINASE KINASE 20-RELATED"/>
    <property type="match status" value="1"/>
</dbReference>
<dbReference type="Proteomes" id="UP001139648">
    <property type="component" value="Unassembled WGS sequence"/>
</dbReference>
<keyword evidence="4" id="KW-0547">Nucleotide-binding</keyword>
<name>A0A9X2GHJ7_9ACTN</name>
<evidence type="ECO:0000313" key="10">
    <source>
        <dbReference type="Proteomes" id="UP001139648"/>
    </source>
</evidence>
<evidence type="ECO:0000256" key="3">
    <source>
        <dbReference type="ARBA" id="ARBA00022679"/>
    </source>
</evidence>
<dbReference type="PROSITE" id="PS00108">
    <property type="entry name" value="PROTEIN_KINASE_ST"/>
    <property type="match status" value="1"/>
</dbReference>
<dbReference type="GO" id="GO:0005524">
    <property type="term" value="F:ATP binding"/>
    <property type="evidence" value="ECO:0007669"/>
    <property type="project" value="UniProtKB-KW"/>
</dbReference>
<dbReference type="InterPro" id="IPR008271">
    <property type="entry name" value="Ser/Thr_kinase_AS"/>
</dbReference>
<evidence type="ECO:0000256" key="7">
    <source>
        <dbReference type="SAM" id="MobiDB-lite"/>
    </source>
</evidence>
<sequence length="251" mass="25937">MRFVQRWPRPEGARPGTTVDGAAGAGRLWAEARALARFSHPHVVTLHHAVRGRAASWLVMEHVPGGSLEGRPGLAPGVAARIGAQLAGAPAALHAEGVVHCDIKPGNVVVTGDGAAKPADFGAAYRVGGVETITPNSAVGYTPDYAAPEVVRGQPEPASDVFSLGATVYALVTGEPPRRRERRPGHAGEAGLERPADPVEAFVSVREAARGAVTLDAGLGPLVGVLAARRAGGSQGARLRAARERHHPPRT</sequence>
<evidence type="ECO:0000256" key="6">
    <source>
        <dbReference type="ARBA" id="ARBA00022840"/>
    </source>
</evidence>
<dbReference type="SMART" id="SM00220">
    <property type="entry name" value="S_TKc"/>
    <property type="match status" value="1"/>
</dbReference>
<dbReference type="CDD" id="cd14014">
    <property type="entry name" value="STKc_PknB_like"/>
    <property type="match status" value="1"/>
</dbReference>
<feature type="region of interest" description="Disordered" evidence="7">
    <location>
        <begin position="175"/>
        <end position="194"/>
    </location>
</feature>
<dbReference type="PANTHER" id="PTHR43289:SF6">
    <property type="entry name" value="SERINE_THREONINE-PROTEIN KINASE NEKL-3"/>
    <property type="match status" value="1"/>
</dbReference>
<dbReference type="InterPro" id="IPR011009">
    <property type="entry name" value="Kinase-like_dom_sf"/>
</dbReference>
<dbReference type="Pfam" id="PF00069">
    <property type="entry name" value="Pkinase"/>
    <property type="match status" value="1"/>
</dbReference>
<accession>A0A9X2GHJ7</accession>
<dbReference type="EC" id="2.7.11.1" evidence="1"/>
<keyword evidence="6" id="KW-0067">ATP-binding</keyword>
<gene>
    <name evidence="9" type="ORF">HD597_001863</name>
</gene>
<dbReference type="PROSITE" id="PS50011">
    <property type="entry name" value="PROTEIN_KINASE_DOM"/>
    <property type="match status" value="1"/>
</dbReference>
<proteinExistence type="predicted"/>
<dbReference type="EMBL" id="JAMZEB010000002">
    <property type="protein sequence ID" value="MCP2354843.1"/>
    <property type="molecule type" value="Genomic_DNA"/>
</dbReference>
<dbReference type="SUPFAM" id="SSF56112">
    <property type="entry name" value="Protein kinase-like (PK-like)"/>
    <property type="match status" value="1"/>
</dbReference>
<feature type="domain" description="Protein kinase" evidence="8">
    <location>
        <begin position="1"/>
        <end position="251"/>
    </location>
</feature>
<evidence type="ECO:0000256" key="1">
    <source>
        <dbReference type="ARBA" id="ARBA00012513"/>
    </source>
</evidence>
<evidence type="ECO:0000256" key="5">
    <source>
        <dbReference type="ARBA" id="ARBA00022777"/>
    </source>
</evidence>
<keyword evidence="3" id="KW-0808">Transferase</keyword>
<keyword evidence="10" id="KW-1185">Reference proteome</keyword>
<evidence type="ECO:0000256" key="2">
    <source>
        <dbReference type="ARBA" id="ARBA00022527"/>
    </source>
</evidence>
<dbReference type="RefSeq" id="WP_253741442.1">
    <property type="nucleotide sequence ID" value="NZ_BAABKA010000050.1"/>
</dbReference>
<reference evidence="9" key="1">
    <citation type="submission" date="2022-06" db="EMBL/GenBank/DDBJ databases">
        <title>Sequencing the genomes of 1000 actinobacteria strains.</title>
        <authorList>
            <person name="Klenk H.-P."/>
        </authorList>
    </citation>
    <scope>NUCLEOTIDE SEQUENCE</scope>
    <source>
        <strain evidence="9">DSM 46694</strain>
    </source>
</reference>